<evidence type="ECO:0000313" key="6">
    <source>
        <dbReference type="EMBL" id="MCH98132.1"/>
    </source>
</evidence>
<organism evidence="6 7">
    <name type="scientific">Trifolium medium</name>
    <dbReference type="NCBI Taxonomy" id="97028"/>
    <lineage>
        <taxon>Eukaryota</taxon>
        <taxon>Viridiplantae</taxon>
        <taxon>Streptophyta</taxon>
        <taxon>Embryophyta</taxon>
        <taxon>Tracheophyta</taxon>
        <taxon>Spermatophyta</taxon>
        <taxon>Magnoliopsida</taxon>
        <taxon>eudicotyledons</taxon>
        <taxon>Gunneridae</taxon>
        <taxon>Pentapetalae</taxon>
        <taxon>rosids</taxon>
        <taxon>fabids</taxon>
        <taxon>Fabales</taxon>
        <taxon>Fabaceae</taxon>
        <taxon>Papilionoideae</taxon>
        <taxon>50 kb inversion clade</taxon>
        <taxon>NPAAA clade</taxon>
        <taxon>Hologalegina</taxon>
        <taxon>IRL clade</taxon>
        <taxon>Trifolieae</taxon>
        <taxon>Trifolium</taxon>
    </lineage>
</organism>
<accession>A0A392NEI1</accession>
<dbReference type="PANTHER" id="PTHR34450">
    <property type="entry name" value="DEFENSIN-LIKE PROTEIN 245-RELATED"/>
    <property type="match status" value="1"/>
</dbReference>
<comment type="caution">
    <text evidence="6">The sequence shown here is derived from an EMBL/GenBank/DDBJ whole genome shotgun (WGS) entry which is preliminary data.</text>
</comment>
<keyword evidence="4 5" id="KW-0732">Signal</keyword>
<evidence type="ECO:0000256" key="2">
    <source>
        <dbReference type="ARBA" id="ARBA00006722"/>
    </source>
</evidence>
<dbReference type="GO" id="GO:0007165">
    <property type="term" value="P:signal transduction"/>
    <property type="evidence" value="ECO:0007669"/>
    <property type="project" value="InterPro"/>
</dbReference>
<proteinExistence type="inferred from homology"/>
<keyword evidence="7" id="KW-1185">Reference proteome</keyword>
<evidence type="ECO:0000256" key="3">
    <source>
        <dbReference type="ARBA" id="ARBA00022525"/>
    </source>
</evidence>
<evidence type="ECO:0000256" key="1">
    <source>
        <dbReference type="ARBA" id="ARBA00004613"/>
    </source>
</evidence>
<dbReference type="InterPro" id="IPR010682">
    <property type="entry name" value="SCRL"/>
</dbReference>
<feature type="chain" id="PRO_5017255174" evidence="5">
    <location>
        <begin position="24"/>
        <end position="112"/>
    </location>
</feature>
<gene>
    <name evidence="6" type="ORF">A2U01_0019131</name>
</gene>
<feature type="signal peptide" evidence="5">
    <location>
        <begin position="1"/>
        <end position="23"/>
    </location>
</feature>
<evidence type="ECO:0000256" key="4">
    <source>
        <dbReference type="ARBA" id="ARBA00022729"/>
    </source>
</evidence>
<reference evidence="6 7" key="1">
    <citation type="journal article" date="2018" name="Front. Plant Sci.">
        <title>Red Clover (Trifolium pratense) and Zigzag Clover (T. medium) - A Picture of Genomic Similarities and Differences.</title>
        <authorList>
            <person name="Dluhosova J."/>
            <person name="Istvanek J."/>
            <person name="Nedelnik J."/>
            <person name="Repkova J."/>
        </authorList>
    </citation>
    <scope>NUCLEOTIDE SEQUENCE [LARGE SCALE GENOMIC DNA]</scope>
    <source>
        <strain evidence="7">cv. 10/8</strain>
        <tissue evidence="6">Leaf</tissue>
    </source>
</reference>
<comment type="similarity">
    <text evidence="2">Belongs to the DEFL family.</text>
</comment>
<dbReference type="AlphaFoldDB" id="A0A392NEI1"/>
<protein>
    <submittedName>
        <fullName evidence="6">SCR-like protein</fullName>
    </submittedName>
</protein>
<dbReference type="GO" id="GO:0005576">
    <property type="term" value="C:extracellular region"/>
    <property type="evidence" value="ECO:0007669"/>
    <property type="project" value="UniProtKB-SubCell"/>
</dbReference>
<evidence type="ECO:0000313" key="7">
    <source>
        <dbReference type="Proteomes" id="UP000265520"/>
    </source>
</evidence>
<keyword evidence="3" id="KW-0964">Secreted</keyword>
<evidence type="ECO:0000256" key="5">
    <source>
        <dbReference type="SAM" id="SignalP"/>
    </source>
</evidence>
<name>A0A392NEI1_9FABA</name>
<sequence>MTKLGNILLIVNTLFALLSFTYGSDVVHTDDFGTSCPRHLDLPGSCLHSQLCGVDFNNLFGAGAMVQECTCMDVGKDMRRCTCCIRCEIGMNKKTTLLSRHFSDDDQLKCHK</sequence>
<comment type="subcellular location">
    <subcellularLocation>
        <location evidence="1">Secreted</location>
    </subcellularLocation>
</comment>
<dbReference type="EMBL" id="LXQA010036796">
    <property type="protein sequence ID" value="MCH98132.1"/>
    <property type="molecule type" value="Genomic_DNA"/>
</dbReference>
<dbReference type="PANTHER" id="PTHR34450:SF9">
    <property type="entry name" value="DEFENSIN-LIKE PROTEIN 242-RELATED"/>
    <property type="match status" value="1"/>
</dbReference>
<dbReference type="Proteomes" id="UP000265520">
    <property type="component" value="Unassembled WGS sequence"/>
</dbReference>